<comment type="caution">
    <text evidence="1">The sequence shown here is derived from an EMBL/GenBank/DDBJ whole genome shotgun (WGS) entry which is preliminary data.</text>
</comment>
<accession>A0A8X6W0H1</accession>
<dbReference type="Proteomes" id="UP000887159">
    <property type="component" value="Unassembled WGS sequence"/>
</dbReference>
<dbReference type="EMBL" id="BMAU01021373">
    <property type="protein sequence ID" value="GFY25810.1"/>
    <property type="molecule type" value="Genomic_DNA"/>
</dbReference>
<dbReference type="AlphaFoldDB" id="A0A8X6W0H1"/>
<dbReference type="GO" id="GO:0003676">
    <property type="term" value="F:nucleic acid binding"/>
    <property type="evidence" value="ECO:0007669"/>
    <property type="project" value="InterPro"/>
</dbReference>
<protein>
    <submittedName>
        <fullName evidence="1">Transposable element Tcb1 transposase</fullName>
    </submittedName>
</protein>
<name>A0A8X6W0H1_TRICX</name>
<reference evidence="1" key="1">
    <citation type="submission" date="2020-08" db="EMBL/GenBank/DDBJ databases">
        <title>Multicomponent nature underlies the extraordinary mechanical properties of spider dragline silk.</title>
        <authorList>
            <person name="Kono N."/>
            <person name="Nakamura H."/>
            <person name="Mori M."/>
            <person name="Yoshida Y."/>
            <person name="Ohtoshi R."/>
            <person name="Malay A.D."/>
            <person name="Moran D.A.P."/>
            <person name="Tomita M."/>
            <person name="Numata K."/>
            <person name="Arakawa K."/>
        </authorList>
    </citation>
    <scope>NUCLEOTIDE SEQUENCE</scope>
</reference>
<keyword evidence="2" id="KW-1185">Reference proteome</keyword>
<sequence>MTSQWYVDNIMQTNVLPLMQRLPEDIFQQANAWLYSTRILQNCLRHINTLLWLSRSPDLSPIVPICNHFEWQVGQPTGLVKLVAHLQQLWIEMPQDIIRNFHASIPSRAASCIRVRRDPTEY</sequence>
<organism evidence="1 2">
    <name type="scientific">Trichonephila clavipes</name>
    <name type="common">Golden silk orbweaver</name>
    <name type="synonym">Nephila clavipes</name>
    <dbReference type="NCBI Taxonomy" id="2585209"/>
    <lineage>
        <taxon>Eukaryota</taxon>
        <taxon>Metazoa</taxon>
        <taxon>Ecdysozoa</taxon>
        <taxon>Arthropoda</taxon>
        <taxon>Chelicerata</taxon>
        <taxon>Arachnida</taxon>
        <taxon>Araneae</taxon>
        <taxon>Araneomorphae</taxon>
        <taxon>Entelegynae</taxon>
        <taxon>Araneoidea</taxon>
        <taxon>Nephilidae</taxon>
        <taxon>Trichonephila</taxon>
    </lineage>
</organism>
<evidence type="ECO:0000313" key="2">
    <source>
        <dbReference type="Proteomes" id="UP000887159"/>
    </source>
</evidence>
<evidence type="ECO:0000313" key="1">
    <source>
        <dbReference type="EMBL" id="GFY25810.1"/>
    </source>
</evidence>
<dbReference type="InterPro" id="IPR036397">
    <property type="entry name" value="RNaseH_sf"/>
</dbReference>
<dbReference type="Gene3D" id="3.30.420.10">
    <property type="entry name" value="Ribonuclease H-like superfamily/Ribonuclease H"/>
    <property type="match status" value="1"/>
</dbReference>
<proteinExistence type="predicted"/>
<gene>
    <name evidence="1" type="primary">X975_01314</name>
    <name evidence="1" type="ORF">TNCV_1915601</name>
</gene>